<dbReference type="OrthoDB" id="2367685at2759"/>
<name>A0A9P6A1L9_PLEER</name>
<dbReference type="Gene3D" id="2.20.70.10">
    <property type="match status" value="1"/>
</dbReference>
<accession>A0A9P6A1L9</accession>
<organism evidence="3 4">
    <name type="scientific">Pleurotus eryngii</name>
    <name type="common">Boletus of the steppes</name>
    <dbReference type="NCBI Taxonomy" id="5323"/>
    <lineage>
        <taxon>Eukaryota</taxon>
        <taxon>Fungi</taxon>
        <taxon>Dikarya</taxon>
        <taxon>Basidiomycota</taxon>
        <taxon>Agaricomycotina</taxon>
        <taxon>Agaricomycetes</taxon>
        <taxon>Agaricomycetidae</taxon>
        <taxon>Agaricales</taxon>
        <taxon>Pleurotineae</taxon>
        <taxon>Pleurotaceae</taxon>
        <taxon>Pleurotus</taxon>
    </lineage>
</organism>
<dbReference type="AlphaFoldDB" id="A0A9P6A1L9"/>
<dbReference type="SUPFAM" id="SSF51045">
    <property type="entry name" value="WW domain"/>
    <property type="match status" value="1"/>
</dbReference>
<dbReference type="InterPro" id="IPR001202">
    <property type="entry name" value="WW_dom"/>
</dbReference>
<feature type="domain" description="WW" evidence="2">
    <location>
        <begin position="9"/>
        <end position="41"/>
    </location>
</feature>
<feature type="region of interest" description="Disordered" evidence="1">
    <location>
        <begin position="48"/>
        <end position="69"/>
    </location>
</feature>
<protein>
    <recommendedName>
        <fullName evidence="2">WW domain-containing protein</fullName>
    </recommendedName>
</protein>
<proteinExistence type="predicted"/>
<evidence type="ECO:0000313" key="4">
    <source>
        <dbReference type="Proteomes" id="UP000807025"/>
    </source>
</evidence>
<dbReference type="Pfam" id="PF00397">
    <property type="entry name" value="WW"/>
    <property type="match status" value="1"/>
</dbReference>
<keyword evidence="4" id="KW-1185">Reference proteome</keyword>
<feature type="compositionally biased region" description="Pro residues" evidence="1">
    <location>
        <begin position="48"/>
        <end position="64"/>
    </location>
</feature>
<reference evidence="3" key="1">
    <citation type="submission" date="2020-11" db="EMBL/GenBank/DDBJ databases">
        <authorList>
            <consortium name="DOE Joint Genome Institute"/>
            <person name="Ahrendt S."/>
            <person name="Riley R."/>
            <person name="Andreopoulos W."/>
            <person name="Labutti K."/>
            <person name="Pangilinan J."/>
            <person name="Ruiz-Duenas F.J."/>
            <person name="Barrasa J.M."/>
            <person name="Sanchez-Garcia M."/>
            <person name="Camarero S."/>
            <person name="Miyauchi S."/>
            <person name="Serrano A."/>
            <person name="Linde D."/>
            <person name="Babiker R."/>
            <person name="Drula E."/>
            <person name="Ayuso-Fernandez I."/>
            <person name="Pacheco R."/>
            <person name="Padilla G."/>
            <person name="Ferreira P."/>
            <person name="Barriuso J."/>
            <person name="Kellner H."/>
            <person name="Castanera R."/>
            <person name="Alfaro M."/>
            <person name="Ramirez L."/>
            <person name="Pisabarro A.G."/>
            <person name="Kuo A."/>
            <person name="Tritt A."/>
            <person name="Lipzen A."/>
            <person name="He G."/>
            <person name="Yan M."/>
            <person name="Ng V."/>
            <person name="Cullen D."/>
            <person name="Martin F."/>
            <person name="Rosso M.-N."/>
            <person name="Henrissat B."/>
            <person name="Hibbett D."/>
            <person name="Martinez A.T."/>
            <person name="Grigoriev I.V."/>
        </authorList>
    </citation>
    <scope>NUCLEOTIDE SEQUENCE</scope>
    <source>
        <strain evidence="3">ATCC 90797</strain>
    </source>
</reference>
<dbReference type="EMBL" id="MU154538">
    <property type="protein sequence ID" value="KAF9498243.1"/>
    <property type="molecule type" value="Genomic_DNA"/>
</dbReference>
<comment type="caution">
    <text evidence="3">The sequence shown here is derived from an EMBL/GenBank/DDBJ whole genome shotgun (WGS) entry which is preliminary data.</text>
</comment>
<evidence type="ECO:0000313" key="3">
    <source>
        <dbReference type="EMBL" id="KAF9498243.1"/>
    </source>
</evidence>
<gene>
    <name evidence="3" type="ORF">BDN71DRAFT_1504050</name>
</gene>
<feature type="region of interest" description="Disordered" evidence="1">
    <location>
        <begin position="100"/>
        <end position="140"/>
    </location>
</feature>
<evidence type="ECO:0000256" key="1">
    <source>
        <dbReference type="SAM" id="MobiDB-lite"/>
    </source>
</evidence>
<dbReference type="Proteomes" id="UP000807025">
    <property type="component" value="Unassembled WGS sequence"/>
</dbReference>
<dbReference type="InterPro" id="IPR036020">
    <property type="entry name" value="WW_dom_sf"/>
</dbReference>
<evidence type="ECO:0000259" key="2">
    <source>
        <dbReference type="Pfam" id="PF00397"/>
    </source>
</evidence>
<sequence>MENPDKRPLPPGWITQYDSRYSAWYYVNTSASPPVTVWEHPLGAAPPAPPPSHYAPPPGPPPPNHNTYPGQTHPIVTTAILKGNMGDTQVQVEEARAAIPGNSPATAHPHNPNTAATAPHLPPEAGVDTSNLPLSRIGSKPRRLNKEGKARRLFGGLFGKKPSSGYGGGGGYGQQQQPVYAQAPAKSGGMGMGGMLAAGGAGLVGGALIANALDDSQEDAYREGYEDAQDGGGFDDDF</sequence>